<dbReference type="SUPFAM" id="SSF63882">
    <property type="entry name" value="MoeA N-terminal region -like"/>
    <property type="match status" value="1"/>
</dbReference>
<dbReference type="InterPro" id="IPR036425">
    <property type="entry name" value="MoaB/Mog-like_dom_sf"/>
</dbReference>
<keyword evidence="6" id="KW-0500">Molybdenum</keyword>
<dbReference type="InterPro" id="IPR036688">
    <property type="entry name" value="MoeA_C_domain_IV_sf"/>
</dbReference>
<evidence type="ECO:0000256" key="4">
    <source>
        <dbReference type="ARBA" id="ARBA00023150"/>
    </source>
</evidence>
<dbReference type="Gene3D" id="2.170.190.11">
    <property type="entry name" value="Molybdopterin biosynthesis moea protein, domain 3"/>
    <property type="match status" value="1"/>
</dbReference>
<evidence type="ECO:0000256" key="3">
    <source>
        <dbReference type="ARBA" id="ARBA00010763"/>
    </source>
</evidence>
<dbReference type="InterPro" id="IPR036135">
    <property type="entry name" value="MoeA_linker/N_sf"/>
</dbReference>
<dbReference type="SUPFAM" id="SSF53218">
    <property type="entry name" value="Molybdenum cofactor biosynthesis proteins"/>
    <property type="match status" value="1"/>
</dbReference>
<protein>
    <recommendedName>
        <fullName evidence="6">Molybdopterin molybdenumtransferase</fullName>
        <ecNumber evidence="6">2.10.1.1</ecNumber>
    </recommendedName>
</protein>
<evidence type="ECO:0000256" key="2">
    <source>
        <dbReference type="ARBA" id="ARBA00005046"/>
    </source>
</evidence>
<keyword evidence="6 8" id="KW-0808">Transferase</keyword>
<dbReference type="InterPro" id="IPR005111">
    <property type="entry name" value="MoeA_C_domain_IV"/>
</dbReference>
<dbReference type="SMART" id="SM00852">
    <property type="entry name" value="MoCF_biosynth"/>
    <property type="match status" value="1"/>
</dbReference>
<dbReference type="InterPro" id="IPR005110">
    <property type="entry name" value="MoeA_linker/N"/>
</dbReference>
<dbReference type="CDD" id="cd00887">
    <property type="entry name" value="MoeA"/>
    <property type="match status" value="1"/>
</dbReference>
<name>A0A5E6MEW8_9BACT</name>
<reference evidence="8" key="1">
    <citation type="submission" date="2019-09" db="EMBL/GenBank/DDBJ databases">
        <authorList>
            <person name="Cremers G."/>
        </authorList>
    </citation>
    <scope>NUCLEOTIDE SEQUENCE [LARGE SCALE GENOMIC DNA]</scope>
    <source>
        <strain evidence="8">3B</strain>
    </source>
</reference>
<evidence type="ECO:0000259" key="7">
    <source>
        <dbReference type="SMART" id="SM00852"/>
    </source>
</evidence>
<dbReference type="GO" id="GO:0046872">
    <property type="term" value="F:metal ion binding"/>
    <property type="evidence" value="ECO:0007669"/>
    <property type="project" value="UniProtKB-UniRule"/>
</dbReference>
<dbReference type="InterPro" id="IPR001453">
    <property type="entry name" value="MoaB/Mog_dom"/>
</dbReference>
<organism evidence="8 9">
    <name type="scientific">Methylacidimicrobium cyclopophantes</name>
    <dbReference type="NCBI Taxonomy" id="1041766"/>
    <lineage>
        <taxon>Bacteria</taxon>
        <taxon>Pseudomonadati</taxon>
        <taxon>Verrucomicrobiota</taxon>
        <taxon>Methylacidimicrobium</taxon>
    </lineage>
</organism>
<dbReference type="EC" id="2.10.1.1" evidence="6"/>
<keyword evidence="6" id="KW-0460">Magnesium</keyword>
<dbReference type="Gene3D" id="3.90.105.10">
    <property type="entry name" value="Molybdopterin biosynthesis moea protein, domain 2"/>
    <property type="match status" value="1"/>
</dbReference>
<evidence type="ECO:0000313" key="9">
    <source>
        <dbReference type="Proteomes" id="UP000381693"/>
    </source>
</evidence>
<dbReference type="Gene3D" id="2.40.340.10">
    <property type="entry name" value="MoeA, C-terminal, domain IV"/>
    <property type="match status" value="1"/>
</dbReference>
<dbReference type="AlphaFoldDB" id="A0A5E6MEW8"/>
<comment type="cofactor">
    <cofactor evidence="6">
        <name>Mg(2+)</name>
        <dbReference type="ChEBI" id="CHEBI:18420"/>
    </cofactor>
</comment>
<keyword evidence="6" id="KW-0479">Metal-binding</keyword>
<dbReference type="Pfam" id="PF00994">
    <property type="entry name" value="MoCF_biosynth"/>
    <property type="match status" value="1"/>
</dbReference>
<evidence type="ECO:0000256" key="6">
    <source>
        <dbReference type="RuleBase" id="RU365090"/>
    </source>
</evidence>
<dbReference type="Gene3D" id="3.40.980.10">
    <property type="entry name" value="MoaB/Mog-like domain"/>
    <property type="match status" value="1"/>
</dbReference>
<dbReference type="PANTHER" id="PTHR10192">
    <property type="entry name" value="MOLYBDOPTERIN BIOSYNTHESIS PROTEIN"/>
    <property type="match status" value="1"/>
</dbReference>
<comment type="pathway">
    <text evidence="2 6">Cofactor biosynthesis; molybdopterin biosynthesis.</text>
</comment>
<evidence type="ECO:0000256" key="5">
    <source>
        <dbReference type="ARBA" id="ARBA00047317"/>
    </source>
</evidence>
<dbReference type="EMBL" id="CABFUZ020000218">
    <property type="protein sequence ID" value="VVM08034.1"/>
    <property type="molecule type" value="Genomic_DNA"/>
</dbReference>
<comment type="caution">
    <text evidence="8">The sequence shown here is derived from an EMBL/GenBank/DDBJ whole genome shotgun (WGS) entry which is preliminary data.</text>
</comment>
<dbReference type="SUPFAM" id="SSF63867">
    <property type="entry name" value="MoeA C-terminal domain-like"/>
    <property type="match status" value="1"/>
</dbReference>
<gene>
    <name evidence="8" type="primary">moeA</name>
    <name evidence="8" type="ORF">MAMC_01942</name>
</gene>
<keyword evidence="9" id="KW-1185">Reference proteome</keyword>
<dbReference type="UniPathway" id="UPA00344"/>
<dbReference type="GO" id="GO:0005829">
    <property type="term" value="C:cytosol"/>
    <property type="evidence" value="ECO:0007669"/>
    <property type="project" value="TreeGrafter"/>
</dbReference>
<dbReference type="Proteomes" id="UP000381693">
    <property type="component" value="Unassembled WGS sequence"/>
</dbReference>
<evidence type="ECO:0000256" key="1">
    <source>
        <dbReference type="ARBA" id="ARBA00002901"/>
    </source>
</evidence>
<dbReference type="GO" id="GO:0006777">
    <property type="term" value="P:Mo-molybdopterin cofactor biosynthetic process"/>
    <property type="evidence" value="ECO:0007669"/>
    <property type="project" value="UniProtKB-UniRule"/>
</dbReference>
<comment type="similarity">
    <text evidence="3 6">Belongs to the MoeA family.</text>
</comment>
<comment type="function">
    <text evidence="1 6">Catalyzes the insertion of molybdate into adenylated molybdopterin with the concomitant release of AMP.</text>
</comment>
<evidence type="ECO:0000313" key="8">
    <source>
        <dbReference type="EMBL" id="VVM08034.1"/>
    </source>
</evidence>
<dbReference type="RefSeq" id="WP_178087784.1">
    <property type="nucleotide sequence ID" value="NZ_CABFUZ020000218.1"/>
</dbReference>
<dbReference type="Pfam" id="PF03453">
    <property type="entry name" value="MoeA_N"/>
    <property type="match status" value="1"/>
</dbReference>
<sequence length="394" mass="42621">MVTAEEAWQVLRTLVRPVPSERLSLHQACGRVLAEPIRAETPLPPFSRSLVDGYALRLDDLRATLPVCGTSEAGRPFPGTLPPGGTVRIFTGAAVPEGATHVVMQEDVDLTSEGIRLHSFPGPSNIQRKGEDAEVGQRLLAPGTRIEAGQLALLASLGKTEVTVSRRVRLSHLLSGDELASAGDPLSAGKVYDVNGPMMAALWKRDGIDLIGQEWVPDVRAQIEERIEEWAPRVDVLVLSGGLGPGKADFVREIVTRPGWTVHFQGVRIRPGKPLLCASRGDTLVFGLPGNPGAHLVLFWLFVKPLLDALSGLPFAIPWETGRLRVDLPCPPLSRETFWPVTTEIEEGSIWLRPLPWTGSASVTILARAQGFARLPCGRGPFAAKEMLSFLPLA</sequence>
<dbReference type="Pfam" id="PF03454">
    <property type="entry name" value="MoeA_C"/>
    <property type="match status" value="1"/>
</dbReference>
<dbReference type="GO" id="GO:0061599">
    <property type="term" value="F:molybdopterin molybdotransferase activity"/>
    <property type="evidence" value="ECO:0007669"/>
    <property type="project" value="UniProtKB-UniRule"/>
</dbReference>
<dbReference type="PANTHER" id="PTHR10192:SF5">
    <property type="entry name" value="GEPHYRIN"/>
    <property type="match status" value="1"/>
</dbReference>
<keyword evidence="4 6" id="KW-0501">Molybdenum cofactor biosynthesis</keyword>
<comment type="catalytic activity">
    <reaction evidence="5">
        <text>adenylyl-molybdopterin + molybdate = Mo-molybdopterin + AMP + H(+)</text>
        <dbReference type="Rhea" id="RHEA:35047"/>
        <dbReference type="ChEBI" id="CHEBI:15378"/>
        <dbReference type="ChEBI" id="CHEBI:36264"/>
        <dbReference type="ChEBI" id="CHEBI:62727"/>
        <dbReference type="ChEBI" id="CHEBI:71302"/>
        <dbReference type="ChEBI" id="CHEBI:456215"/>
        <dbReference type="EC" id="2.10.1.1"/>
    </reaction>
</comment>
<accession>A0A5E6MEW8</accession>
<dbReference type="InterPro" id="IPR038987">
    <property type="entry name" value="MoeA-like"/>
</dbReference>
<feature type="domain" description="MoaB/Mog" evidence="7">
    <location>
        <begin position="171"/>
        <end position="309"/>
    </location>
</feature>
<dbReference type="NCBIfam" id="TIGR00177">
    <property type="entry name" value="molyb_syn"/>
    <property type="match status" value="1"/>
</dbReference>
<proteinExistence type="inferred from homology"/>